<dbReference type="Proteomes" id="UP000683925">
    <property type="component" value="Unassembled WGS sequence"/>
</dbReference>
<dbReference type="EMBL" id="CAJJDP010000149">
    <property type="protein sequence ID" value="CAD8209454.1"/>
    <property type="molecule type" value="Genomic_DNA"/>
</dbReference>
<feature type="compositionally biased region" description="Basic residues" evidence="1">
    <location>
        <begin position="146"/>
        <end position="156"/>
    </location>
</feature>
<sequence>MDNGQIINFQDFNEIECDQEYIALTFSNNNKKLRNYEKALEKFKSSIQQGFIYINSNFDFFNLNSSCDGILIDEQNNKIQVIDEPIIGTQLVLKKDKTQLLNDRKRHLINIDPHSYKIDVKTEEKDQDKNGHLNKIDQLIKEEKTKAKKKHLQKKQ</sequence>
<feature type="region of interest" description="Disordered" evidence="1">
    <location>
        <begin position="122"/>
        <end position="156"/>
    </location>
</feature>
<proteinExistence type="predicted"/>
<gene>
    <name evidence="2" type="ORF">POCTA_138.1.T1470075</name>
</gene>
<dbReference type="AlphaFoldDB" id="A0A8S1YDD5"/>
<keyword evidence="3" id="KW-1185">Reference proteome</keyword>
<dbReference type="OMA" id="IECDQEY"/>
<evidence type="ECO:0000313" key="2">
    <source>
        <dbReference type="EMBL" id="CAD8209454.1"/>
    </source>
</evidence>
<name>A0A8S1YDD5_PAROT</name>
<accession>A0A8S1YDD5</accession>
<evidence type="ECO:0000256" key="1">
    <source>
        <dbReference type="SAM" id="MobiDB-lite"/>
    </source>
</evidence>
<organism evidence="2 3">
    <name type="scientific">Paramecium octaurelia</name>
    <dbReference type="NCBI Taxonomy" id="43137"/>
    <lineage>
        <taxon>Eukaryota</taxon>
        <taxon>Sar</taxon>
        <taxon>Alveolata</taxon>
        <taxon>Ciliophora</taxon>
        <taxon>Intramacronucleata</taxon>
        <taxon>Oligohymenophorea</taxon>
        <taxon>Peniculida</taxon>
        <taxon>Parameciidae</taxon>
        <taxon>Paramecium</taxon>
    </lineage>
</organism>
<comment type="caution">
    <text evidence="2">The sequence shown here is derived from an EMBL/GenBank/DDBJ whole genome shotgun (WGS) entry which is preliminary data.</text>
</comment>
<evidence type="ECO:0000313" key="3">
    <source>
        <dbReference type="Proteomes" id="UP000683925"/>
    </source>
</evidence>
<feature type="compositionally biased region" description="Basic and acidic residues" evidence="1">
    <location>
        <begin position="122"/>
        <end position="145"/>
    </location>
</feature>
<dbReference type="OrthoDB" id="304460at2759"/>
<protein>
    <submittedName>
        <fullName evidence="2">Uncharacterized protein</fullName>
    </submittedName>
</protein>
<reference evidence="2" key="1">
    <citation type="submission" date="2021-01" db="EMBL/GenBank/DDBJ databases">
        <authorList>
            <consortium name="Genoscope - CEA"/>
            <person name="William W."/>
        </authorList>
    </citation>
    <scope>NUCLEOTIDE SEQUENCE</scope>
</reference>